<proteinExistence type="predicted"/>
<accession>A0A0E9U107</accession>
<dbReference type="AlphaFoldDB" id="A0A0E9U107"/>
<evidence type="ECO:0000313" key="2">
    <source>
        <dbReference type="EMBL" id="JAH59412.1"/>
    </source>
</evidence>
<feature type="compositionally biased region" description="Polar residues" evidence="1">
    <location>
        <begin position="1"/>
        <end position="25"/>
    </location>
</feature>
<reference evidence="2" key="2">
    <citation type="journal article" date="2015" name="Fish Shellfish Immunol.">
        <title>Early steps in the European eel (Anguilla anguilla)-Vibrio vulnificus interaction in the gills: Role of the RtxA13 toxin.</title>
        <authorList>
            <person name="Callol A."/>
            <person name="Pajuelo D."/>
            <person name="Ebbesson L."/>
            <person name="Teles M."/>
            <person name="MacKenzie S."/>
            <person name="Amaro C."/>
        </authorList>
    </citation>
    <scope>NUCLEOTIDE SEQUENCE</scope>
</reference>
<feature type="region of interest" description="Disordered" evidence="1">
    <location>
        <begin position="1"/>
        <end position="33"/>
    </location>
</feature>
<reference evidence="2" key="1">
    <citation type="submission" date="2014-11" db="EMBL/GenBank/DDBJ databases">
        <authorList>
            <person name="Amaro Gonzalez C."/>
        </authorList>
    </citation>
    <scope>NUCLEOTIDE SEQUENCE</scope>
</reference>
<name>A0A0E9U107_ANGAN</name>
<dbReference type="EMBL" id="GBXM01049165">
    <property type="protein sequence ID" value="JAH59412.1"/>
    <property type="molecule type" value="Transcribed_RNA"/>
</dbReference>
<sequence length="33" mass="3590">MRFGSQGQAHSHSGQETLGHISNNDSNEEDDGF</sequence>
<protein>
    <submittedName>
        <fullName evidence="2">Uncharacterized protein</fullName>
    </submittedName>
</protein>
<organism evidence="2">
    <name type="scientific">Anguilla anguilla</name>
    <name type="common">European freshwater eel</name>
    <name type="synonym">Muraena anguilla</name>
    <dbReference type="NCBI Taxonomy" id="7936"/>
    <lineage>
        <taxon>Eukaryota</taxon>
        <taxon>Metazoa</taxon>
        <taxon>Chordata</taxon>
        <taxon>Craniata</taxon>
        <taxon>Vertebrata</taxon>
        <taxon>Euteleostomi</taxon>
        <taxon>Actinopterygii</taxon>
        <taxon>Neopterygii</taxon>
        <taxon>Teleostei</taxon>
        <taxon>Anguilliformes</taxon>
        <taxon>Anguillidae</taxon>
        <taxon>Anguilla</taxon>
    </lineage>
</organism>
<evidence type="ECO:0000256" key="1">
    <source>
        <dbReference type="SAM" id="MobiDB-lite"/>
    </source>
</evidence>